<sequence>MATTLILLCWFLTLLEPYGLRLRHTIMCYYHPTRAKQRSIWLYNHIMRSRSSFLKFARRQLRRKVLGSKGIAKVTCKEYLSANLV</sequence>
<accession>A0AAV8X135</accession>
<dbReference type="Pfam" id="PF07782">
    <property type="entry name" value="DC_STAMP"/>
    <property type="match status" value="1"/>
</dbReference>
<evidence type="ECO:0000256" key="5">
    <source>
        <dbReference type="SAM" id="SignalP"/>
    </source>
</evidence>
<dbReference type="PANTHER" id="PTHR21041">
    <property type="entry name" value="DENDRITIC CELL-SPECIFIC TRANSMEMBRANE PROTEIN"/>
    <property type="match status" value="1"/>
</dbReference>
<protein>
    <recommendedName>
        <fullName evidence="6">Dendritic cell-specific transmembrane protein-like domain-containing protein</fullName>
    </recommendedName>
</protein>
<keyword evidence="2" id="KW-0812">Transmembrane</keyword>
<keyword evidence="8" id="KW-1185">Reference proteome</keyword>
<evidence type="ECO:0000256" key="1">
    <source>
        <dbReference type="ARBA" id="ARBA00004141"/>
    </source>
</evidence>
<reference evidence="7" key="1">
    <citation type="journal article" date="2023" name="Insect Mol. Biol.">
        <title>Genome sequencing provides insights into the evolution of gene families encoding plant cell wall-degrading enzymes in longhorned beetles.</title>
        <authorList>
            <person name="Shin N.R."/>
            <person name="Okamura Y."/>
            <person name="Kirsch R."/>
            <person name="Pauchet Y."/>
        </authorList>
    </citation>
    <scope>NUCLEOTIDE SEQUENCE</scope>
    <source>
        <strain evidence="7">RBIC_L_NR</strain>
    </source>
</reference>
<evidence type="ECO:0000313" key="8">
    <source>
        <dbReference type="Proteomes" id="UP001162156"/>
    </source>
</evidence>
<feature type="chain" id="PRO_5043395564" description="Dendritic cell-specific transmembrane protein-like domain-containing protein" evidence="5">
    <location>
        <begin position="18"/>
        <end position="85"/>
    </location>
</feature>
<feature type="signal peptide" evidence="5">
    <location>
        <begin position="1"/>
        <end position="17"/>
    </location>
</feature>
<dbReference type="AlphaFoldDB" id="A0AAV8X135"/>
<dbReference type="GO" id="GO:0016020">
    <property type="term" value="C:membrane"/>
    <property type="evidence" value="ECO:0007669"/>
    <property type="project" value="UniProtKB-SubCell"/>
</dbReference>
<feature type="domain" description="Dendritic cell-specific transmembrane protein-like" evidence="6">
    <location>
        <begin position="3"/>
        <end position="43"/>
    </location>
</feature>
<dbReference type="InterPro" id="IPR012858">
    <property type="entry name" value="DC_STAMP-like"/>
</dbReference>
<dbReference type="EMBL" id="JANEYF010004127">
    <property type="protein sequence ID" value="KAJ8932120.1"/>
    <property type="molecule type" value="Genomic_DNA"/>
</dbReference>
<evidence type="ECO:0000256" key="2">
    <source>
        <dbReference type="ARBA" id="ARBA00022692"/>
    </source>
</evidence>
<dbReference type="InterPro" id="IPR051856">
    <property type="entry name" value="CSR-E3_Ligase_Protein"/>
</dbReference>
<keyword evidence="5" id="KW-0732">Signal</keyword>
<name>A0AAV8X135_9CUCU</name>
<proteinExistence type="predicted"/>
<dbReference type="Proteomes" id="UP001162156">
    <property type="component" value="Unassembled WGS sequence"/>
</dbReference>
<keyword evidence="3" id="KW-1133">Transmembrane helix</keyword>
<evidence type="ECO:0000256" key="4">
    <source>
        <dbReference type="ARBA" id="ARBA00023136"/>
    </source>
</evidence>
<dbReference type="PANTHER" id="PTHR21041:SF9">
    <property type="entry name" value="DENDRITIC CELL-SPECIFIC TRANSMEMBRANE PROTEIN-LIKE DOMAIN-CONTAINING PROTEIN"/>
    <property type="match status" value="1"/>
</dbReference>
<comment type="caution">
    <text evidence="7">The sequence shown here is derived from an EMBL/GenBank/DDBJ whole genome shotgun (WGS) entry which is preliminary data.</text>
</comment>
<evidence type="ECO:0000313" key="7">
    <source>
        <dbReference type="EMBL" id="KAJ8932120.1"/>
    </source>
</evidence>
<evidence type="ECO:0000259" key="6">
    <source>
        <dbReference type="Pfam" id="PF07782"/>
    </source>
</evidence>
<evidence type="ECO:0000256" key="3">
    <source>
        <dbReference type="ARBA" id="ARBA00022989"/>
    </source>
</evidence>
<keyword evidence="4" id="KW-0472">Membrane</keyword>
<comment type="subcellular location">
    <subcellularLocation>
        <location evidence="1">Membrane</location>
        <topology evidence="1">Multi-pass membrane protein</topology>
    </subcellularLocation>
</comment>
<gene>
    <name evidence="7" type="ORF">NQ314_014901</name>
</gene>
<organism evidence="7 8">
    <name type="scientific">Rhamnusium bicolor</name>
    <dbReference type="NCBI Taxonomy" id="1586634"/>
    <lineage>
        <taxon>Eukaryota</taxon>
        <taxon>Metazoa</taxon>
        <taxon>Ecdysozoa</taxon>
        <taxon>Arthropoda</taxon>
        <taxon>Hexapoda</taxon>
        <taxon>Insecta</taxon>
        <taxon>Pterygota</taxon>
        <taxon>Neoptera</taxon>
        <taxon>Endopterygota</taxon>
        <taxon>Coleoptera</taxon>
        <taxon>Polyphaga</taxon>
        <taxon>Cucujiformia</taxon>
        <taxon>Chrysomeloidea</taxon>
        <taxon>Cerambycidae</taxon>
        <taxon>Lepturinae</taxon>
        <taxon>Rhagiini</taxon>
        <taxon>Rhamnusium</taxon>
    </lineage>
</organism>